<reference evidence="1" key="1">
    <citation type="submission" date="2019-08" db="EMBL/GenBank/DDBJ databases">
        <authorList>
            <person name="Kucharzyk K."/>
            <person name="Murdoch R.W."/>
            <person name="Higgins S."/>
            <person name="Loffler F."/>
        </authorList>
    </citation>
    <scope>NUCLEOTIDE SEQUENCE</scope>
</reference>
<evidence type="ECO:0000313" key="1">
    <source>
        <dbReference type="EMBL" id="MPN50089.1"/>
    </source>
</evidence>
<protein>
    <submittedName>
        <fullName evidence="1">Uncharacterized protein</fullName>
    </submittedName>
</protein>
<organism evidence="1">
    <name type="scientific">bioreactor metagenome</name>
    <dbReference type="NCBI Taxonomy" id="1076179"/>
    <lineage>
        <taxon>unclassified sequences</taxon>
        <taxon>metagenomes</taxon>
        <taxon>ecological metagenomes</taxon>
    </lineage>
</organism>
<sequence length="76" mass="8809">MPNDEIDLNLPEEVMPAPTPEEIAQWEQERADEQARITEPARMAKEQREESARVIAEHDELMAEMLYEITLNQMGV</sequence>
<proteinExistence type="predicted"/>
<accession>A0A645IHY5</accession>
<dbReference type="AlphaFoldDB" id="A0A645IHY5"/>
<name>A0A645IHY5_9ZZZZ</name>
<gene>
    <name evidence="1" type="ORF">SDC9_197715</name>
</gene>
<comment type="caution">
    <text evidence="1">The sequence shown here is derived from an EMBL/GenBank/DDBJ whole genome shotgun (WGS) entry which is preliminary data.</text>
</comment>
<dbReference type="EMBL" id="VSSQ01113931">
    <property type="protein sequence ID" value="MPN50089.1"/>
    <property type="molecule type" value="Genomic_DNA"/>
</dbReference>